<dbReference type="Proteomes" id="UP001234297">
    <property type="component" value="Chromosome 2"/>
</dbReference>
<reference evidence="1 2" key="1">
    <citation type="journal article" date="2022" name="Hortic Res">
        <title>A haplotype resolved chromosomal level avocado genome allows analysis of novel avocado genes.</title>
        <authorList>
            <person name="Nath O."/>
            <person name="Fletcher S.J."/>
            <person name="Hayward A."/>
            <person name="Shaw L.M."/>
            <person name="Masouleh A.K."/>
            <person name="Furtado A."/>
            <person name="Henry R.J."/>
            <person name="Mitter N."/>
        </authorList>
    </citation>
    <scope>NUCLEOTIDE SEQUENCE [LARGE SCALE GENOMIC DNA]</scope>
    <source>
        <strain evidence="2">cv. Hass</strain>
    </source>
</reference>
<dbReference type="EMBL" id="CM056810">
    <property type="protein sequence ID" value="KAJ8643242.1"/>
    <property type="molecule type" value="Genomic_DNA"/>
</dbReference>
<evidence type="ECO:0000313" key="2">
    <source>
        <dbReference type="Proteomes" id="UP001234297"/>
    </source>
</evidence>
<keyword evidence="2" id="KW-1185">Reference proteome</keyword>
<gene>
    <name evidence="1" type="ORF">MRB53_004990</name>
</gene>
<sequence>MKTLDFSELSILIEIEIDEQRKIDEQRSIQWRKIVRSQLCSDRFVREKDRRRYLRKTWVFFFFEDSFVRETGCEGLERMNERRKIVWGKLEAIKEVGFFINTEERRGISGKVKILEAKVQTDVGRRSPFLEGTWSVILGHSMVGPTRRTSRWTVEKKLHEIEIWKGKKGQKECEGWRG</sequence>
<protein>
    <submittedName>
        <fullName evidence="1">Uncharacterized protein</fullName>
    </submittedName>
</protein>
<organism evidence="1 2">
    <name type="scientific">Persea americana</name>
    <name type="common">Avocado</name>
    <dbReference type="NCBI Taxonomy" id="3435"/>
    <lineage>
        <taxon>Eukaryota</taxon>
        <taxon>Viridiplantae</taxon>
        <taxon>Streptophyta</taxon>
        <taxon>Embryophyta</taxon>
        <taxon>Tracheophyta</taxon>
        <taxon>Spermatophyta</taxon>
        <taxon>Magnoliopsida</taxon>
        <taxon>Magnoliidae</taxon>
        <taxon>Laurales</taxon>
        <taxon>Lauraceae</taxon>
        <taxon>Persea</taxon>
    </lineage>
</organism>
<evidence type="ECO:0000313" key="1">
    <source>
        <dbReference type="EMBL" id="KAJ8643242.1"/>
    </source>
</evidence>
<comment type="caution">
    <text evidence="1">The sequence shown here is derived from an EMBL/GenBank/DDBJ whole genome shotgun (WGS) entry which is preliminary data.</text>
</comment>
<name>A0ACC2MBR7_PERAE</name>
<accession>A0ACC2MBR7</accession>
<proteinExistence type="predicted"/>